<dbReference type="Gene3D" id="2.60.40.150">
    <property type="entry name" value="C2 domain"/>
    <property type="match status" value="1"/>
</dbReference>
<dbReference type="GO" id="GO:0005096">
    <property type="term" value="F:GTPase activator activity"/>
    <property type="evidence" value="ECO:0007669"/>
    <property type="project" value="UniProtKB-KW"/>
</dbReference>
<evidence type="ECO:0000256" key="5">
    <source>
        <dbReference type="ARBA" id="ARBA00022682"/>
    </source>
</evidence>
<dbReference type="InterPro" id="IPR000008">
    <property type="entry name" value="C2_dom"/>
</dbReference>
<dbReference type="GO" id="GO:0005886">
    <property type="term" value="C:plasma membrane"/>
    <property type="evidence" value="ECO:0007669"/>
    <property type="project" value="UniProtKB-SubCell"/>
</dbReference>
<dbReference type="GO" id="GO:0009738">
    <property type="term" value="P:abscisic acid-activated signaling pathway"/>
    <property type="evidence" value="ECO:0007669"/>
    <property type="project" value="UniProtKB-KW"/>
</dbReference>
<accession>A0AAN8VLD1</accession>
<evidence type="ECO:0000313" key="14">
    <source>
        <dbReference type="Proteomes" id="UP001370490"/>
    </source>
</evidence>
<keyword evidence="7" id="KW-0106">Calcium</keyword>
<evidence type="ECO:0000256" key="10">
    <source>
        <dbReference type="ARBA" id="ARBA00023242"/>
    </source>
</evidence>
<comment type="caution">
    <text evidence="13">The sequence shown here is derived from an EMBL/GenBank/DDBJ whole genome shotgun (WGS) entry which is preliminary data.</text>
</comment>
<dbReference type="InterPro" id="IPR035892">
    <property type="entry name" value="C2_domain_sf"/>
</dbReference>
<dbReference type="PANTHER" id="PTHR45933:SF12">
    <property type="entry name" value="PROTEIN C2-DOMAIN ABA-RELATED 9"/>
    <property type="match status" value="1"/>
</dbReference>
<comment type="subcellular location">
    <subcellularLocation>
        <location evidence="2">Cell membrane</location>
    </subcellularLocation>
    <subcellularLocation>
        <location evidence="1">Nucleus</location>
    </subcellularLocation>
</comment>
<keyword evidence="3" id="KW-0343">GTPase activation</keyword>
<keyword evidence="10" id="KW-0539">Nucleus</keyword>
<evidence type="ECO:0000256" key="8">
    <source>
        <dbReference type="ARBA" id="ARBA00023121"/>
    </source>
</evidence>
<reference evidence="13 14" key="1">
    <citation type="submission" date="2023-12" db="EMBL/GenBank/DDBJ databases">
        <title>A high-quality genome assembly for Dillenia turbinata (Dilleniales).</title>
        <authorList>
            <person name="Chanderbali A."/>
        </authorList>
    </citation>
    <scope>NUCLEOTIDE SEQUENCE [LARGE SCALE GENOMIC DNA]</scope>
    <source>
        <strain evidence="13">LSX21</strain>
        <tissue evidence="13">Leaf</tissue>
    </source>
</reference>
<protein>
    <submittedName>
        <fullName evidence="13">C2 domain</fullName>
    </submittedName>
</protein>
<keyword evidence="4" id="KW-1003">Cell membrane</keyword>
<organism evidence="13 14">
    <name type="scientific">Dillenia turbinata</name>
    <dbReference type="NCBI Taxonomy" id="194707"/>
    <lineage>
        <taxon>Eukaryota</taxon>
        <taxon>Viridiplantae</taxon>
        <taxon>Streptophyta</taxon>
        <taxon>Embryophyta</taxon>
        <taxon>Tracheophyta</taxon>
        <taxon>Spermatophyta</taxon>
        <taxon>Magnoliopsida</taxon>
        <taxon>eudicotyledons</taxon>
        <taxon>Gunneridae</taxon>
        <taxon>Pentapetalae</taxon>
        <taxon>Dilleniales</taxon>
        <taxon>Dilleniaceae</taxon>
        <taxon>Dillenia</taxon>
    </lineage>
</organism>
<dbReference type="GO" id="GO:0008289">
    <property type="term" value="F:lipid binding"/>
    <property type="evidence" value="ECO:0007669"/>
    <property type="project" value="UniProtKB-KW"/>
</dbReference>
<proteinExistence type="inferred from homology"/>
<dbReference type="SMART" id="SM00239">
    <property type="entry name" value="C2"/>
    <property type="match status" value="1"/>
</dbReference>
<dbReference type="AlphaFoldDB" id="A0AAN8VLD1"/>
<name>A0AAN8VLD1_9MAGN</name>
<evidence type="ECO:0000256" key="4">
    <source>
        <dbReference type="ARBA" id="ARBA00022475"/>
    </source>
</evidence>
<evidence type="ECO:0000256" key="6">
    <source>
        <dbReference type="ARBA" id="ARBA00022723"/>
    </source>
</evidence>
<evidence type="ECO:0000256" key="11">
    <source>
        <dbReference type="ARBA" id="ARBA00024037"/>
    </source>
</evidence>
<dbReference type="GO" id="GO:0046872">
    <property type="term" value="F:metal ion binding"/>
    <property type="evidence" value="ECO:0007669"/>
    <property type="project" value="UniProtKB-KW"/>
</dbReference>
<evidence type="ECO:0000256" key="7">
    <source>
        <dbReference type="ARBA" id="ARBA00022837"/>
    </source>
</evidence>
<dbReference type="SUPFAM" id="SSF49562">
    <property type="entry name" value="C2 domain (Calcium/lipid-binding domain, CaLB)"/>
    <property type="match status" value="1"/>
</dbReference>
<dbReference type="GO" id="GO:0005634">
    <property type="term" value="C:nucleus"/>
    <property type="evidence" value="ECO:0007669"/>
    <property type="project" value="UniProtKB-SubCell"/>
</dbReference>
<sequence length="168" mass="18919">MEKFLGLLRIRVLKGVNLVVRDTRASDPYVVISAGDKKVKTKVVKNNINPEWNDELTLGVADLNHPILLTVYDKDSISRDDRMGDAEIDIKPYVEHLKMGVKGLDNDTTVCRLSPTRENCLAEVSCIIWKDGKLVQDMCLRLRNVERGEIHLQLEWITPAGSKGLHSA</sequence>
<evidence type="ECO:0000256" key="1">
    <source>
        <dbReference type="ARBA" id="ARBA00004123"/>
    </source>
</evidence>
<dbReference type="PANTHER" id="PTHR45933">
    <property type="entry name" value="PROTEIN C2-DOMAIN ABA-RELATED 4"/>
    <property type="match status" value="1"/>
</dbReference>
<dbReference type="Pfam" id="PF00168">
    <property type="entry name" value="C2"/>
    <property type="match status" value="1"/>
</dbReference>
<feature type="domain" description="C2" evidence="12">
    <location>
        <begin position="1"/>
        <end position="104"/>
    </location>
</feature>
<evidence type="ECO:0000256" key="2">
    <source>
        <dbReference type="ARBA" id="ARBA00004236"/>
    </source>
</evidence>
<dbReference type="InterPro" id="IPR044562">
    <property type="entry name" value="CAR1-11"/>
</dbReference>
<keyword evidence="9" id="KW-0472">Membrane</keyword>
<evidence type="ECO:0000256" key="9">
    <source>
        <dbReference type="ARBA" id="ARBA00023136"/>
    </source>
</evidence>
<keyword evidence="5" id="KW-0938">Abscisic acid signaling pathway</keyword>
<evidence type="ECO:0000313" key="13">
    <source>
        <dbReference type="EMBL" id="KAK6931597.1"/>
    </source>
</evidence>
<gene>
    <name evidence="13" type="ORF">RJ641_003390</name>
</gene>
<dbReference type="PROSITE" id="PS50004">
    <property type="entry name" value="C2"/>
    <property type="match status" value="1"/>
</dbReference>
<keyword evidence="14" id="KW-1185">Reference proteome</keyword>
<keyword evidence="8" id="KW-0446">Lipid-binding</keyword>
<evidence type="ECO:0000259" key="12">
    <source>
        <dbReference type="PROSITE" id="PS50004"/>
    </source>
</evidence>
<dbReference type="EMBL" id="JBAMMX010000011">
    <property type="protein sequence ID" value="KAK6931597.1"/>
    <property type="molecule type" value="Genomic_DNA"/>
</dbReference>
<evidence type="ECO:0000256" key="3">
    <source>
        <dbReference type="ARBA" id="ARBA00022468"/>
    </source>
</evidence>
<dbReference type="Proteomes" id="UP001370490">
    <property type="component" value="Unassembled WGS sequence"/>
</dbReference>
<comment type="similarity">
    <text evidence="11">Belongs to the plant CAR protein family.</text>
</comment>
<keyword evidence="6" id="KW-0479">Metal-binding</keyword>